<protein>
    <submittedName>
        <fullName evidence="1">Uncharacterized protein</fullName>
    </submittedName>
</protein>
<proteinExistence type="predicted"/>
<accession>A0A8J6NE20</accession>
<evidence type="ECO:0000313" key="2">
    <source>
        <dbReference type="Proteomes" id="UP000614424"/>
    </source>
</evidence>
<comment type="caution">
    <text evidence="1">The sequence shown here is derived from an EMBL/GenBank/DDBJ whole genome shotgun (WGS) entry which is preliminary data.</text>
</comment>
<dbReference type="Proteomes" id="UP000614424">
    <property type="component" value="Unassembled WGS sequence"/>
</dbReference>
<organism evidence="1 2">
    <name type="scientific">Candidatus Desulfobia pelagia</name>
    <dbReference type="NCBI Taxonomy" id="2841692"/>
    <lineage>
        <taxon>Bacteria</taxon>
        <taxon>Pseudomonadati</taxon>
        <taxon>Thermodesulfobacteriota</taxon>
        <taxon>Desulfobulbia</taxon>
        <taxon>Desulfobulbales</taxon>
        <taxon>Desulfobulbaceae</taxon>
        <taxon>Candidatus Desulfobia</taxon>
    </lineage>
</organism>
<gene>
    <name evidence="1" type="ORF">H8E41_04275</name>
</gene>
<dbReference type="AlphaFoldDB" id="A0A8J6NE20"/>
<sequence length="94" mass="10917">MKEKLCEMTARYSDQPTTSVTLEMPTELFEHVKKAACLEKSDYQTLINCYVQNGLINNQAQIKRKEFAEHAQEVLKNQGIRPDAITEIFTKFLY</sequence>
<reference evidence="1 2" key="1">
    <citation type="submission" date="2020-08" db="EMBL/GenBank/DDBJ databases">
        <title>Bridging the membrane lipid divide: bacteria of the FCB group superphylum have the potential to synthesize archaeal ether lipids.</title>
        <authorList>
            <person name="Villanueva L."/>
            <person name="Von Meijenfeldt F.A.B."/>
            <person name="Westbye A.B."/>
            <person name="Yadav S."/>
            <person name="Hopmans E.C."/>
            <person name="Dutilh B.E."/>
            <person name="Sinninghe Damste J.S."/>
        </authorList>
    </citation>
    <scope>NUCLEOTIDE SEQUENCE [LARGE SCALE GENOMIC DNA]</scope>
    <source>
        <strain evidence="1">NIOZ-UU47</strain>
    </source>
</reference>
<dbReference type="EMBL" id="JACNJZ010000070">
    <property type="protein sequence ID" value="MBC8317098.1"/>
    <property type="molecule type" value="Genomic_DNA"/>
</dbReference>
<evidence type="ECO:0000313" key="1">
    <source>
        <dbReference type="EMBL" id="MBC8317098.1"/>
    </source>
</evidence>
<name>A0A8J6NE20_9BACT</name>